<comment type="caution">
    <text evidence="1">The sequence shown here is derived from an EMBL/GenBank/DDBJ whole genome shotgun (WGS) entry which is preliminary data.</text>
</comment>
<keyword evidence="2" id="KW-1185">Reference proteome</keyword>
<reference evidence="1 2" key="1">
    <citation type="submission" date="2016-07" db="EMBL/GenBank/DDBJ databases">
        <title>Pervasive Adenine N6-methylation of Active Genes in Fungi.</title>
        <authorList>
            <consortium name="DOE Joint Genome Institute"/>
            <person name="Mondo S.J."/>
            <person name="Dannebaum R.O."/>
            <person name="Kuo R.C."/>
            <person name="Labutti K."/>
            <person name="Haridas S."/>
            <person name="Kuo A."/>
            <person name="Salamov A."/>
            <person name="Ahrendt S.R."/>
            <person name="Lipzen A."/>
            <person name="Sullivan W."/>
            <person name="Andreopoulos W.B."/>
            <person name="Clum A."/>
            <person name="Lindquist E."/>
            <person name="Daum C."/>
            <person name="Ramamoorthy G.K."/>
            <person name="Gryganskyi A."/>
            <person name="Culley D."/>
            <person name="Magnuson J.K."/>
            <person name="James T.Y."/>
            <person name="O'Malley M.A."/>
            <person name="Stajich J.E."/>
            <person name="Spatafora J.W."/>
            <person name="Visel A."/>
            <person name="Grigoriev I.V."/>
        </authorList>
    </citation>
    <scope>NUCLEOTIDE SEQUENCE [LARGE SCALE GENOMIC DNA]</scope>
    <source>
        <strain evidence="1 2">CBS 115471</strain>
    </source>
</reference>
<accession>A0A1Y2A2N1</accession>
<sequence>MVHDDDDVLEWDEDIAAAYNPKPRKANKKKREYGQAGLITPCRDGTLRINVIIKSEPSRFLTEPGAGRTSPAGLGNARQGLHIKSWKAVNVNCSPNVWVWTANAGEVLFEGAFGGFVALEAGRIGCTSPTMARIYGRLYFDAQNASLPYYPGMSEDSVCSELI</sequence>
<dbReference type="AlphaFoldDB" id="A0A1Y2A2N1"/>
<evidence type="ECO:0000313" key="2">
    <source>
        <dbReference type="Proteomes" id="UP000193144"/>
    </source>
</evidence>
<protein>
    <submittedName>
        <fullName evidence="1">Uncharacterized protein</fullName>
    </submittedName>
</protein>
<name>A0A1Y2A2N1_9PLEO</name>
<evidence type="ECO:0000313" key="1">
    <source>
        <dbReference type="EMBL" id="ORY16728.1"/>
    </source>
</evidence>
<organism evidence="1 2">
    <name type="scientific">Clohesyomyces aquaticus</name>
    <dbReference type="NCBI Taxonomy" id="1231657"/>
    <lineage>
        <taxon>Eukaryota</taxon>
        <taxon>Fungi</taxon>
        <taxon>Dikarya</taxon>
        <taxon>Ascomycota</taxon>
        <taxon>Pezizomycotina</taxon>
        <taxon>Dothideomycetes</taxon>
        <taxon>Pleosporomycetidae</taxon>
        <taxon>Pleosporales</taxon>
        <taxon>Lindgomycetaceae</taxon>
        <taxon>Clohesyomyces</taxon>
    </lineage>
</organism>
<dbReference type="EMBL" id="MCFA01000016">
    <property type="protein sequence ID" value="ORY16728.1"/>
    <property type="molecule type" value="Genomic_DNA"/>
</dbReference>
<gene>
    <name evidence="1" type="ORF">BCR34DRAFT_597435</name>
</gene>
<dbReference type="Proteomes" id="UP000193144">
    <property type="component" value="Unassembled WGS sequence"/>
</dbReference>
<proteinExistence type="predicted"/>